<protein>
    <submittedName>
        <fullName evidence="2">Uncharacterized protein</fullName>
    </submittedName>
</protein>
<organism evidence="2">
    <name type="scientific">termite gut metagenome</name>
    <dbReference type="NCBI Taxonomy" id="433724"/>
    <lineage>
        <taxon>unclassified sequences</taxon>
        <taxon>metagenomes</taxon>
        <taxon>organismal metagenomes</taxon>
    </lineage>
</organism>
<evidence type="ECO:0000313" key="2">
    <source>
        <dbReference type="EMBL" id="KAA6315862.1"/>
    </source>
</evidence>
<dbReference type="EMBL" id="SNRY01005092">
    <property type="protein sequence ID" value="KAA6315862.1"/>
    <property type="molecule type" value="Genomic_DNA"/>
</dbReference>
<evidence type="ECO:0000256" key="1">
    <source>
        <dbReference type="SAM" id="Phobius"/>
    </source>
</evidence>
<accession>A0A5J4Q2Z5</accession>
<comment type="caution">
    <text evidence="2">The sequence shown here is derived from an EMBL/GenBank/DDBJ whole genome shotgun (WGS) entry which is preliminary data.</text>
</comment>
<sequence>FGIKFKFSTHNPKAGLFLIVIIIIVHHPIDIKFIGKHAK</sequence>
<dbReference type="AlphaFoldDB" id="A0A5J4Q2Z5"/>
<name>A0A5J4Q2Z5_9ZZZZ</name>
<keyword evidence="1" id="KW-0472">Membrane</keyword>
<feature type="transmembrane region" description="Helical" evidence="1">
    <location>
        <begin position="14"/>
        <end position="34"/>
    </location>
</feature>
<gene>
    <name evidence="2" type="ORF">EZS27_033741</name>
</gene>
<keyword evidence="1" id="KW-1133">Transmembrane helix</keyword>
<keyword evidence="1" id="KW-0812">Transmembrane</keyword>
<proteinExistence type="predicted"/>
<reference evidence="2" key="1">
    <citation type="submission" date="2019-03" db="EMBL/GenBank/DDBJ databases">
        <title>Single cell metagenomics reveals metabolic interactions within the superorganism composed of flagellate Streblomastix strix and complex community of Bacteroidetes bacteria on its surface.</title>
        <authorList>
            <person name="Treitli S.C."/>
            <person name="Kolisko M."/>
            <person name="Husnik F."/>
            <person name="Keeling P."/>
            <person name="Hampl V."/>
        </authorList>
    </citation>
    <scope>NUCLEOTIDE SEQUENCE</scope>
    <source>
        <strain evidence="2">STM</strain>
    </source>
</reference>
<feature type="non-terminal residue" evidence="2">
    <location>
        <position position="1"/>
    </location>
</feature>